<accession>A0A7T2WYI1</accession>
<dbReference type="AlphaFoldDB" id="A0A7U4P4S6"/>
<gene>
    <name evidence="1" type="ORF">I6G56_08870</name>
</gene>
<dbReference type="EMBL" id="CP065686">
    <property type="protein sequence ID" value="QPS45146.1"/>
    <property type="molecule type" value="Genomic_DNA"/>
</dbReference>
<protein>
    <submittedName>
        <fullName evidence="1">Uncharacterized protein</fullName>
    </submittedName>
</protein>
<proteinExistence type="predicted"/>
<accession>A0A7U4P4S6</accession>
<dbReference type="KEGG" id="bhg:I6G56_08870"/>
<sequence length="72" mass="7543">MLVTDLPNIREAYAQGDDLRWDTSQAVTRIEEAAARGAGGVASAATLRDFFIVAANAAHAATGDKLKTVKLA</sequence>
<evidence type="ECO:0000313" key="1">
    <source>
        <dbReference type="EMBL" id="QPS45146.1"/>
    </source>
</evidence>
<reference evidence="1 2" key="1">
    <citation type="submission" date="2020-12" db="EMBL/GenBank/DDBJ databases">
        <title>FDA dAtabase for Regulatory Grade micrObial Sequences (FDA-ARGOS): Supporting development and validation of Infectious Disease Dx tests.</title>
        <authorList>
            <person name="Nelson B."/>
            <person name="Plummer A."/>
            <person name="Tallon L."/>
            <person name="Sadzewicz L."/>
            <person name="Zhao X."/>
            <person name="Boylan J."/>
            <person name="Ott S."/>
            <person name="Bowen H."/>
            <person name="Vavikolanu K."/>
            <person name="Mehta A."/>
            <person name="Aluvathingal J."/>
            <person name="Nadendla S."/>
            <person name="Myers T."/>
            <person name="Yan Y."/>
            <person name="Sichtig H."/>
        </authorList>
    </citation>
    <scope>NUCLEOTIDE SEQUENCE [LARGE SCALE GENOMIC DNA]</scope>
    <source>
        <strain evidence="1 2">FDAARGOS_899</strain>
    </source>
</reference>
<evidence type="ECO:0000313" key="2">
    <source>
        <dbReference type="Proteomes" id="UP000594943"/>
    </source>
</evidence>
<organism evidence="1 2">
    <name type="scientific">Burkholderia humptydooensis</name>
    <dbReference type="NCBI Taxonomy" id="430531"/>
    <lineage>
        <taxon>Bacteria</taxon>
        <taxon>Pseudomonadati</taxon>
        <taxon>Pseudomonadota</taxon>
        <taxon>Betaproteobacteria</taxon>
        <taxon>Burkholderiales</taxon>
        <taxon>Burkholderiaceae</taxon>
        <taxon>Burkholderia</taxon>
        <taxon>pseudomallei group</taxon>
    </lineage>
</organism>
<dbReference type="Proteomes" id="UP000594943">
    <property type="component" value="Chromosome 1"/>
</dbReference>
<dbReference type="RefSeq" id="WP_006026405.1">
    <property type="nucleotide sequence ID" value="NZ_CP013380.1"/>
</dbReference>
<name>A0A7U4P4S6_9BURK</name>